<proteinExistence type="predicted"/>
<feature type="domain" description="Fluoroacetyl-CoA-specific thioesterase-like" evidence="1">
    <location>
        <begin position="6"/>
        <end position="111"/>
    </location>
</feature>
<keyword evidence="3" id="KW-1185">Reference proteome</keyword>
<dbReference type="Gene3D" id="3.10.129.10">
    <property type="entry name" value="Hotdog Thioesterase"/>
    <property type="match status" value="1"/>
</dbReference>
<protein>
    <submittedName>
        <fullName evidence="2">Thioesterase</fullName>
    </submittedName>
</protein>
<evidence type="ECO:0000313" key="2">
    <source>
        <dbReference type="EMBL" id="MBK0331397.1"/>
    </source>
</evidence>
<accession>A0ABS1B9Q8</accession>
<dbReference type="SUPFAM" id="SSF54637">
    <property type="entry name" value="Thioesterase/thiol ester dehydrase-isomerase"/>
    <property type="match status" value="1"/>
</dbReference>
<name>A0ABS1B9Q8_9MICO</name>
<dbReference type="InterPro" id="IPR025540">
    <property type="entry name" value="FlK"/>
</dbReference>
<reference evidence="2 3" key="1">
    <citation type="submission" date="2020-12" db="EMBL/GenBank/DDBJ databases">
        <title>Brachybacterium sp. MASK1Z-5, whole genome shotgun sequence.</title>
        <authorList>
            <person name="Tuo L."/>
        </authorList>
    </citation>
    <scope>NUCLEOTIDE SEQUENCE [LARGE SCALE GENOMIC DNA]</scope>
    <source>
        <strain evidence="2 3">MASK1Z-5</strain>
    </source>
</reference>
<organism evidence="2 3">
    <name type="scientific">Brachybacterium halotolerans</name>
    <dbReference type="NCBI Taxonomy" id="2795215"/>
    <lineage>
        <taxon>Bacteria</taxon>
        <taxon>Bacillati</taxon>
        <taxon>Actinomycetota</taxon>
        <taxon>Actinomycetes</taxon>
        <taxon>Micrococcales</taxon>
        <taxon>Dermabacteraceae</taxon>
        <taxon>Brachybacterium</taxon>
    </lineage>
</organism>
<dbReference type="InterPro" id="IPR029069">
    <property type="entry name" value="HotDog_dom_sf"/>
</dbReference>
<dbReference type="Pfam" id="PF22636">
    <property type="entry name" value="FlK"/>
    <property type="match status" value="1"/>
</dbReference>
<evidence type="ECO:0000313" key="3">
    <source>
        <dbReference type="Proteomes" id="UP000612352"/>
    </source>
</evidence>
<dbReference type="PANTHER" id="PTHR36934">
    <property type="entry name" value="BLR0278 PROTEIN"/>
    <property type="match status" value="1"/>
</dbReference>
<evidence type="ECO:0000259" key="1">
    <source>
        <dbReference type="Pfam" id="PF22636"/>
    </source>
</evidence>
<comment type="caution">
    <text evidence="2">The sequence shown here is derived from an EMBL/GenBank/DDBJ whole genome shotgun (WGS) entry which is preliminary data.</text>
</comment>
<dbReference type="EMBL" id="JAEDAJ010000003">
    <property type="protein sequence ID" value="MBK0331397.1"/>
    <property type="molecule type" value="Genomic_DNA"/>
</dbReference>
<dbReference type="RefSeq" id="WP_200502005.1">
    <property type="nucleotide sequence ID" value="NZ_JAEDAJ010000003.1"/>
</dbReference>
<sequence>MTSYDVTENDTAQALGSGDVPVLATPRLLAWMEAETVRAASAHLDEGRTSVGTAVRIVHAVPTPVGGTVEITAEGPADPAQRTWIFTVRATDARGRIVGEGEIDRAPVDRERFLERLAR</sequence>
<dbReference type="PANTHER" id="PTHR36934:SF1">
    <property type="entry name" value="THIOESTERASE DOMAIN-CONTAINING PROTEIN"/>
    <property type="match status" value="1"/>
</dbReference>
<gene>
    <name evidence="2" type="ORF">I8D64_08285</name>
</gene>
<dbReference type="InterPro" id="IPR054485">
    <property type="entry name" value="FlK-like_dom"/>
</dbReference>
<dbReference type="Proteomes" id="UP000612352">
    <property type="component" value="Unassembled WGS sequence"/>
</dbReference>